<proteinExistence type="inferred from homology"/>
<keyword evidence="7" id="KW-1185">Reference proteome</keyword>
<dbReference type="Proteomes" id="UP000055590">
    <property type="component" value="Chromosome"/>
</dbReference>
<evidence type="ECO:0000313" key="6">
    <source>
        <dbReference type="EMBL" id="AKU91298.1"/>
    </source>
</evidence>
<dbReference type="AlphaFoldDB" id="A0A0K1PCN7"/>
<organism evidence="6 7">
    <name type="scientific">Vulgatibacter incomptus</name>
    <dbReference type="NCBI Taxonomy" id="1391653"/>
    <lineage>
        <taxon>Bacteria</taxon>
        <taxon>Pseudomonadati</taxon>
        <taxon>Myxococcota</taxon>
        <taxon>Myxococcia</taxon>
        <taxon>Myxococcales</taxon>
        <taxon>Cystobacterineae</taxon>
        <taxon>Vulgatibacteraceae</taxon>
        <taxon>Vulgatibacter</taxon>
    </lineage>
</organism>
<sequence>MAAIVLALLLPTLATAQGAPVATKPAPAATRPPKAPPPRPLDPKVFDVVEHTLSNGLKVRLVESRGVPTVSYYTFFRAGSRNERPGITGIAHLFEHMMFNGAKKYGPKEFDRVLESAGGTSNAYTSNDLTVYHEDFASDALETVIDLESDRMRSLAISPENLESERGVVMEERRFRVDNDVPGMLDEALSASIWKAHPYHWPVIGWMRDIEAITRDDALAFFRTFYAPNNATIVAVGDLDPKKTIALIKKAYGDIPAGPAVPEVVDSEPEPTGERRVQVHYPSQAPSLMVGYRVSAAKHDDTFVLDLIQTALGAGEASRLTKRLVYDQELATNVSVDFGWRIDPSAFVIFAELPPGGDPRKVEAAIYEELEKVAKDGISELELRRGKNILRSHFVQEISTHGGRAHAIGHYELLLGDWRAALETLERYGSVKNADVKRVAAKYFSARNRSVAILVPDESEKTR</sequence>
<dbReference type="GO" id="GO:0046872">
    <property type="term" value="F:metal ion binding"/>
    <property type="evidence" value="ECO:0007669"/>
    <property type="project" value="InterPro"/>
</dbReference>
<evidence type="ECO:0000256" key="2">
    <source>
        <dbReference type="SAM" id="MobiDB-lite"/>
    </source>
</evidence>
<dbReference type="InterPro" id="IPR011765">
    <property type="entry name" value="Pept_M16_N"/>
</dbReference>
<dbReference type="STRING" id="1391653.AKJ08_1685"/>
<dbReference type="Pfam" id="PF00675">
    <property type="entry name" value="Peptidase_M16"/>
    <property type="match status" value="1"/>
</dbReference>
<dbReference type="EMBL" id="CP012332">
    <property type="protein sequence ID" value="AKU91298.1"/>
    <property type="molecule type" value="Genomic_DNA"/>
</dbReference>
<gene>
    <name evidence="6" type="ORF">AKJ08_1685</name>
</gene>
<accession>A0A0K1PCN7</accession>
<feature type="region of interest" description="Disordered" evidence="2">
    <location>
        <begin position="20"/>
        <end position="41"/>
    </location>
</feature>
<comment type="similarity">
    <text evidence="1">Belongs to the peptidase M16 family.</text>
</comment>
<feature type="domain" description="Peptidase M16 N-terminal" evidence="4">
    <location>
        <begin position="66"/>
        <end position="203"/>
    </location>
</feature>
<dbReference type="SUPFAM" id="SSF63411">
    <property type="entry name" value="LuxS/MPP-like metallohydrolase"/>
    <property type="match status" value="2"/>
</dbReference>
<dbReference type="PANTHER" id="PTHR11851:SF49">
    <property type="entry name" value="MITOCHONDRIAL-PROCESSING PEPTIDASE SUBUNIT ALPHA"/>
    <property type="match status" value="1"/>
</dbReference>
<feature type="signal peptide" evidence="3">
    <location>
        <begin position="1"/>
        <end position="16"/>
    </location>
</feature>
<dbReference type="KEGG" id="vin:AKJ08_1685"/>
<evidence type="ECO:0000256" key="3">
    <source>
        <dbReference type="SAM" id="SignalP"/>
    </source>
</evidence>
<feature type="compositionally biased region" description="Low complexity" evidence="2">
    <location>
        <begin position="20"/>
        <end position="32"/>
    </location>
</feature>
<evidence type="ECO:0000259" key="5">
    <source>
        <dbReference type="Pfam" id="PF05193"/>
    </source>
</evidence>
<evidence type="ECO:0000256" key="1">
    <source>
        <dbReference type="ARBA" id="ARBA00007261"/>
    </source>
</evidence>
<evidence type="ECO:0000259" key="4">
    <source>
        <dbReference type="Pfam" id="PF00675"/>
    </source>
</evidence>
<dbReference type="InterPro" id="IPR050361">
    <property type="entry name" value="MPP/UQCRC_Complex"/>
</dbReference>
<dbReference type="PANTHER" id="PTHR11851">
    <property type="entry name" value="METALLOPROTEASE"/>
    <property type="match status" value="1"/>
</dbReference>
<dbReference type="InterPro" id="IPR011249">
    <property type="entry name" value="Metalloenz_LuxS/M16"/>
</dbReference>
<feature type="domain" description="Peptidase M16 C-terminal" evidence="5">
    <location>
        <begin position="213"/>
        <end position="390"/>
    </location>
</feature>
<protein>
    <submittedName>
        <fullName evidence="6">Peptidase M16 domain protein</fullName>
    </submittedName>
</protein>
<name>A0A0K1PCN7_9BACT</name>
<reference evidence="6 7" key="1">
    <citation type="submission" date="2015-08" db="EMBL/GenBank/DDBJ databases">
        <authorList>
            <person name="Babu N.S."/>
            <person name="Beckwith C.J."/>
            <person name="Beseler K.G."/>
            <person name="Brison A."/>
            <person name="Carone J.V."/>
            <person name="Caskin T.P."/>
            <person name="Diamond M."/>
            <person name="Durham M.E."/>
            <person name="Foxe J.M."/>
            <person name="Go M."/>
            <person name="Henderson B.A."/>
            <person name="Jones I.B."/>
            <person name="McGettigan J.A."/>
            <person name="Micheletti S.J."/>
            <person name="Nasrallah M.E."/>
            <person name="Ortiz D."/>
            <person name="Piller C.R."/>
            <person name="Privatt S.R."/>
            <person name="Schneider S.L."/>
            <person name="Sharp S."/>
            <person name="Smith T.C."/>
            <person name="Stanton J.D."/>
            <person name="Ullery H.E."/>
            <person name="Wilson R.J."/>
            <person name="Serrano M.G."/>
            <person name="Buck G."/>
            <person name="Lee V."/>
            <person name="Wang Y."/>
            <person name="Carvalho R."/>
            <person name="Voegtly L."/>
            <person name="Shi R."/>
            <person name="Duckworth R."/>
            <person name="Johnson A."/>
            <person name="Loviza R."/>
            <person name="Walstead R."/>
            <person name="Shah Z."/>
            <person name="Kiflezghi M."/>
            <person name="Wade K."/>
            <person name="Ball S.L."/>
            <person name="Bradley K.W."/>
            <person name="Asai D.J."/>
            <person name="Bowman C.A."/>
            <person name="Russell D.A."/>
            <person name="Pope W.H."/>
            <person name="Jacobs-Sera D."/>
            <person name="Hendrix R.W."/>
            <person name="Hatfull G.F."/>
        </authorList>
    </citation>
    <scope>NUCLEOTIDE SEQUENCE [LARGE SCALE GENOMIC DNA]</scope>
    <source>
        <strain evidence="6 7">DSM 27710</strain>
    </source>
</reference>
<dbReference type="InterPro" id="IPR007863">
    <property type="entry name" value="Peptidase_M16_C"/>
</dbReference>
<dbReference type="Gene3D" id="3.30.830.10">
    <property type="entry name" value="Metalloenzyme, LuxS/M16 peptidase-like"/>
    <property type="match status" value="2"/>
</dbReference>
<evidence type="ECO:0000313" key="7">
    <source>
        <dbReference type="Proteomes" id="UP000055590"/>
    </source>
</evidence>
<keyword evidence="3" id="KW-0732">Signal</keyword>
<dbReference type="OrthoDB" id="9811314at2"/>
<feature type="chain" id="PRO_5005465376" evidence="3">
    <location>
        <begin position="17"/>
        <end position="463"/>
    </location>
</feature>
<dbReference type="Pfam" id="PF05193">
    <property type="entry name" value="Peptidase_M16_C"/>
    <property type="match status" value="1"/>
</dbReference>